<sequence length="59" mass="6253">MAIFQVRQVTTGAILWTGGAENETQALDAMAREAGYADFAAIPESLRGAGTRVDRLNLG</sequence>
<dbReference type="RefSeq" id="WP_048466245.1">
    <property type="nucleotide sequence ID" value="NZ_JBNTQU010000011.1"/>
</dbReference>
<evidence type="ECO:0000313" key="1">
    <source>
        <dbReference type="EMBL" id="KMO29799.1"/>
    </source>
</evidence>
<accession>A0A0J6S7V8</accession>
<organism evidence="1 2">
    <name type="scientific">Methylobacterium aquaticum</name>
    <dbReference type="NCBI Taxonomy" id="270351"/>
    <lineage>
        <taxon>Bacteria</taxon>
        <taxon>Pseudomonadati</taxon>
        <taxon>Pseudomonadota</taxon>
        <taxon>Alphaproteobacteria</taxon>
        <taxon>Hyphomicrobiales</taxon>
        <taxon>Methylobacteriaceae</taxon>
        <taxon>Methylobacterium</taxon>
    </lineage>
</organism>
<dbReference type="OrthoDB" id="7999298at2"/>
<dbReference type="EMBL" id="LABX01000194">
    <property type="protein sequence ID" value="KMO29799.1"/>
    <property type="molecule type" value="Genomic_DNA"/>
</dbReference>
<proteinExistence type="predicted"/>
<dbReference type="Proteomes" id="UP000035929">
    <property type="component" value="Unassembled WGS sequence"/>
</dbReference>
<name>A0A0J6S7V8_9HYPH</name>
<gene>
    <name evidence="1" type="ORF">VP06_23655</name>
</gene>
<dbReference type="AlphaFoldDB" id="A0A0J6S7V8"/>
<protein>
    <submittedName>
        <fullName evidence="1">Uncharacterized protein</fullName>
    </submittedName>
</protein>
<dbReference type="PATRIC" id="fig|270351.6.peg.2641"/>
<comment type="caution">
    <text evidence="1">The sequence shown here is derived from an EMBL/GenBank/DDBJ whole genome shotgun (WGS) entry which is preliminary data.</text>
</comment>
<reference evidence="1 2" key="1">
    <citation type="submission" date="2015-03" db="EMBL/GenBank/DDBJ databases">
        <title>Genome sequencing of Methylobacterium aquaticum DSM16371 type strain.</title>
        <authorList>
            <person name="Chaudhry V."/>
            <person name="Patil P.B."/>
        </authorList>
    </citation>
    <scope>NUCLEOTIDE SEQUENCE [LARGE SCALE GENOMIC DNA]</scope>
    <source>
        <strain evidence="1 2">DSM 16371</strain>
    </source>
</reference>
<evidence type="ECO:0000313" key="2">
    <source>
        <dbReference type="Proteomes" id="UP000035929"/>
    </source>
</evidence>